<accession>A0ACC6TQD0</accession>
<name>A0ACC6TQD0_9CREN</name>
<sequence length="297" mass="32160">MSSNPFRIQSPQQPQRQPRDLRKAQPQVAAADMKIQMRMKNVKYKIIVLSGKGGVGKSFVSSNLAMALAASGKTVGIVDVDFHGPSVPKMLGVRGQMLTADDKGINPVQGPFGIKVVSIDFLLPRDDTPVVWRGSIKHTAIKQFLGDVNWGTLDYLVVDMPPGTGDEALSVAQLLPDITGAVIVTIPSEVSTLAVKKSINFVKTVSTRILGIVENMSYFVCPSDGKPYYIFGENKGKKMAEEMGVPLLGQVPLDPRIAEANDAGEPFFLKYVDSPTSKEFLNIADRVINIVEKGTTS</sequence>
<evidence type="ECO:0000313" key="1">
    <source>
        <dbReference type="EMBL" id="MEW9491921.1"/>
    </source>
</evidence>
<protein>
    <submittedName>
        <fullName evidence="1">Mrp/NBP35 family ATP-binding protein</fullName>
    </submittedName>
</protein>
<proteinExistence type="predicted"/>
<keyword evidence="1" id="KW-0067">ATP-binding</keyword>
<gene>
    <name evidence="1" type="ORF">TQ35_0006955</name>
</gene>
<keyword evidence="1" id="KW-0547">Nucleotide-binding</keyword>
<comment type="caution">
    <text evidence="1">The sequence shown here is derived from an EMBL/GenBank/DDBJ whole genome shotgun (WGS) entry which is preliminary data.</text>
</comment>
<reference evidence="1" key="1">
    <citation type="submission" date="2024-07" db="EMBL/GenBank/DDBJ databases">
        <title>Metagenome and Metagenome-Assembled Genomes of Archaea from a hot spring from the geothermal field of Los Azufres, Mexico.</title>
        <authorList>
            <person name="Marin-Paredes R."/>
            <person name="Martinez-Romero E."/>
            <person name="Servin-Garciduenas L.E."/>
        </authorList>
    </citation>
    <scope>NUCLEOTIDE SEQUENCE</scope>
    <source>
        <strain evidence="1">AZ1-454</strain>
    </source>
</reference>
<dbReference type="Proteomes" id="UP000053480">
    <property type="component" value="Unassembled WGS sequence"/>
</dbReference>
<organism evidence="1 2">
    <name type="scientific">Candidatus Aramenus sulfurataquae</name>
    <dbReference type="NCBI Taxonomy" id="1326980"/>
    <lineage>
        <taxon>Archaea</taxon>
        <taxon>Thermoproteota</taxon>
        <taxon>Thermoprotei</taxon>
        <taxon>Sulfolobales</taxon>
        <taxon>Sulfolobaceae</taxon>
        <taxon>Candidatus Aramenus</taxon>
    </lineage>
</organism>
<evidence type="ECO:0000313" key="2">
    <source>
        <dbReference type="Proteomes" id="UP000053480"/>
    </source>
</evidence>
<dbReference type="EMBL" id="JZWS03000009">
    <property type="protein sequence ID" value="MEW9491921.1"/>
    <property type="molecule type" value="Genomic_DNA"/>
</dbReference>